<dbReference type="Proteomes" id="UP000236291">
    <property type="component" value="Unassembled WGS sequence"/>
</dbReference>
<dbReference type="PANTHER" id="PTHR21562">
    <property type="entry name" value="NOTUM-RELATED"/>
    <property type="match status" value="1"/>
</dbReference>
<keyword evidence="6" id="KW-0964">Secreted</keyword>
<comment type="similarity">
    <text evidence="3 6">Belongs to the pectinacetylesterase family.</text>
</comment>
<evidence type="ECO:0000313" key="8">
    <source>
        <dbReference type="Proteomes" id="UP000236291"/>
    </source>
</evidence>
<evidence type="ECO:0000256" key="1">
    <source>
        <dbReference type="ARBA" id="ARBA00003534"/>
    </source>
</evidence>
<sequence>MKILFMYRNLLVDFSFISLDLAYGYVGLNGKDHVVIDKRVVDDFFNWNRVKIRYYDGASFTGDSEDRAAQLQFRGQHIWLAAIEDLMSKGMRFAKQFLYHITIKNEYEKEQIGNR</sequence>
<comment type="caution">
    <text evidence="7">The sequence shown here is derived from an EMBL/GenBank/DDBJ whole genome shotgun (WGS) entry which is preliminary data.</text>
</comment>
<evidence type="ECO:0000256" key="2">
    <source>
        <dbReference type="ARBA" id="ARBA00004191"/>
    </source>
</evidence>
<evidence type="ECO:0000313" key="7">
    <source>
        <dbReference type="EMBL" id="PNX77767.1"/>
    </source>
</evidence>
<evidence type="ECO:0000256" key="4">
    <source>
        <dbReference type="ARBA" id="ARBA00022512"/>
    </source>
</evidence>
<dbReference type="EC" id="3.1.1.-" evidence="6"/>
<dbReference type="PANTHER" id="PTHR21562:SF5">
    <property type="entry name" value="PECTIN ACETYLESTERASE 12"/>
    <property type="match status" value="1"/>
</dbReference>
<dbReference type="STRING" id="57577.A0A2K3LGU7"/>
<accession>A0A2K3LGU7</accession>
<comment type="function">
    <text evidence="1 6">Hydrolyzes acetyl esters in homogalacturonan regions of pectin. In type I primary cell wall, galacturonic acid residues of pectin can be acetylated at the O-2 and O-3 positions. Decreasing the degree of acetylation of pectin gels in vitro alters their physical properties.</text>
</comment>
<dbReference type="AlphaFoldDB" id="A0A2K3LGU7"/>
<reference evidence="7 8" key="1">
    <citation type="journal article" date="2014" name="Am. J. Bot.">
        <title>Genome assembly and annotation for red clover (Trifolium pratense; Fabaceae).</title>
        <authorList>
            <person name="Istvanek J."/>
            <person name="Jaros M."/>
            <person name="Krenek A."/>
            <person name="Repkova J."/>
        </authorList>
    </citation>
    <scope>NUCLEOTIDE SEQUENCE [LARGE SCALE GENOMIC DNA]</scope>
    <source>
        <strain evidence="8">cv. Tatra</strain>
        <tissue evidence="7">Young leaves</tissue>
    </source>
</reference>
<keyword evidence="6" id="KW-0378">Hydrolase</keyword>
<keyword evidence="4 6" id="KW-0134">Cell wall</keyword>
<dbReference type="GO" id="GO:0071555">
    <property type="term" value="P:cell wall organization"/>
    <property type="evidence" value="ECO:0007669"/>
    <property type="project" value="UniProtKB-KW"/>
</dbReference>
<dbReference type="EMBL" id="ASHM01032900">
    <property type="protein sequence ID" value="PNX77767.1"/>
    <property type="molecule type" value="Genomic_DNA"/>
</dbReference>
<organism evidence="7 8">
    <name type="scientific">Trifolium pratense</name>
    <name type="common">Red clover</name>
    <dbReference type="NCBI Taxonomy" id="57577"/>
    <lineage>
        <taxon>Eukaryota</taxon>
        <taxon>Viridiplantae</taxon>
        <taxon>Streptophyta</taxon>
        <taxon>Embryophyta</taxon>
        <taxon>Tracheophyta</taxon>
        <taxon>Spermatophyta</taxon>
        <taxon>Magnoliopsida</taxon>
        <taxon>eudicotyledons</taxon>
        <taxon>Gunneridae</taxon>
        <taxon>Pentapetalae</taxon>
        <taxon>rosids</taxon>
        <taxon>fabids</taxon>
        <taxon>Fabales</taxon>
        <taxon>Fabaceae</taxon>
        <taxon>Papilionoideae</taxon>
        <taxon>50 kb inversion clade</taxon>
        <taxon>NPAAA clade</taxon>
        <taxon>Hologalegina</taxon>
        <taxon>IRL clade</taxon>
        <taxon>Trifolieae</taxon>
        <taxon>Trifolium</taxon>
    </lineage>
</organism>
<name>A0A2K3LGU7_TRIPR</name>
<evidence type="ECO:0000256" key="3">
    <source>
        <dbReference type="ARBA" id="ARBA00005784"/>
    </source>
</evidence>
<comment type="subcellular location">
    <subcellularLocation>
        <location evidence="2 6">Secreted</location>
        <location evidence="2 6">Cell wall</location>
    </subcellularLocation>
</comment>
<keyword evidence="5 6" id="KW-0961">Cell wall biogenesis/degradation</keyword>
<evidence type="ECO:0000256" key="6">
    <source>
        <dbReference type="RuleBase" id="RU363114"/>
    </source>
</evidence>
<evidence type="ECO:0000256" key="5">
    <source>
        <dbReference type="ARBA" id="ARBA00023316"/>
    </source>
</evidence>
<dbReference type="InterPro" id="IPR004963">
    <property type="entry name" value="PAE/NOTUM"/>
</dbReference>
<protein>
    <recommendedName>
        <fullName evidence="6">Pectin acetylesterase</fullName>
        <ecNumber evidence="6">3.1.1.-</ecNumber>
    </recommendedName>
</protein>
<reference evidence="7 8" key="2">
    <citation type="journal article" date="2017" name="Front. Plant Sci.">
        <title>Gene Classification and Mining of Molecular Markers Useful in Red Clover (Trifolium pratense) Breeding.</title>
        <authorList>
            <person name="Istvanek J."/>
            <person name="Dluhosova J."/>
            <person name="Dluhos P."/>
            <person name="Patkova L."/>
            <person name="Nedelnik J."/>
            <person name="Repkova J."/>
        </authorList>
    </citation>
    <scope>NUCLEOTIDE SEQUENCE [LARGE SCALE GENOMIC DNA]</scope>
    <source>
        <strain evidence="8">cv. Tatra</strain>
        <tissue evidence="7">Young leaves</tissue>
    </source>
</reference>
<dbReference type="GO" id="GO:0009505">
    <property type="term" value="C:plant-type cell wall"/>
    <property type="evidence" value="ECO:0007669"/>
    <property type="project" value="TreeGrafter"/>
</dbReference>
<dbReference type="GO" id="GO:0052793">
    <property type="term" value="F:pectin acetylesterase activity"/>
    <property type="evidence" value="ECO:0007669"/>
    <property type="project" value="TreeGrafter"/>
</dbReference>
<dbReference type="Pfam" id="PF03283">
    <property type="entry name" value="PAE"/>
    <property type="match status" value="1"/>
</dbReference>
<proteinExistence type="inferred from homology"/>
<gene>
    <name evidence="7" type="ORF">L195_g033738</name>
</gene>